<dbReference type="PANTHER" id="PTHR13402:SF6">
    <property type="entry name" value="SECRETORY 16, ISOFORM I"/>
    <property type="match status" value="1"/>
</dbReference>
<sequence>MASGDPFQVEDQTDEDFFDKLVGDDEFGFSGSGAAAADMARALSNMSLGDVGTSVDSFETEDKHGDEKLLESKVHEKASLAPKEIAPAELCNTDALDEAVQSSNPVKDEMEVGSPGSSAGKSTGSKGTSIKVVQWSSFSSGQGQLDMCGYGSYSDLFTGDPGGSASELVTGTDDKNTVAHANATFGSFETQGIQDLGVTSEQMTNLVFSEQIDSQAYGSSSEQVTAGNDSQYWENAYPGWTYDANTGQWYQVDSYVATKDDQADGYGSAVANYQESLLAGTELADDGAARDKMIGRDFYNPQNSEGNYVNQQAGLQTMGNVQKPLHSHSSSSGTNSFSSFMPAESSYQFNQLRAEHLQHANAAQSYYLNQNSVNYSQQFPQSGTASYSQLSYTPNGGRSLEGRPPHALVTFGFGGKLIVMKDTTSFGTNLTYGSQDAGKGEISVLNLAEVVMERADSSTLGNLSCDYFHSLCRQSFPGPLVGGNAATKDLNKWIDERITSCESSTMDFRKGELLRLLFSLLKISCQHYGKLRSPFGVDLSLQVK</sequence>
<proteinExistence type="predicted"/>
<protein>
    <recommendedName>
        <fullName evidence="2">Sec16 central conserved domain-containing protein</fullName>
    </recommendedName>
</protein>
<dbReference type="PANTHER" id="PTHR13402">
    <property type="entry name" value="RGPR-RELATED"/>
    <property type="match status" value="1"/>
</dbReference>
<comment type="caution">
    <text evidence="3">The sequence shown here is derived from an EMBL/GenBank/DDBJ whole genome shotgun (WGS) entry which is preliminary data.</text>
</comment>
<dbReference type="GO" id="GO:0012507">
    <property type="term" value="C:ER to Golgi transport vesicle membrane"/>
    <property type="evidence" value="ECO:0007669"/>
    <property type="project" value="TreeGrafter"/>
</dbReference>
<evidence type="ECO:0000313" key="3">
    <source>
        <dbReference type="EMBL" id="MQL98711.1"/>
    </source>
</evidence>
<evidence type="ECO:0000259" key="2">
    <source>
        <dbReference type="Pfam" id="PF12932"/>
    </source>
</evidence>
<feature type="compositionally biased region" description="Low complexity" evidence="1">
    <location>
        <begin position="113"/>
        <end position="126"/>
    </location>
</feature>
<reference evidence="3" key="1">
    <citation type="submission" date="2017-07" db="EMBL/GenBank/DDBJ databases">
        <title>Taro Niue Genome Assembly and Annotation.</title>
        <authorList>
            <person name="Atibalentja N."/>
            <person name="Keating K."/>
            <person name="Fields C.J."/>
        </authorList>
    </citation>
    <scope>NUCLEOTIDE SEQUENCE</scope>
    <source>
        <strain evidence="3">Niue_2</strain>
        <tissue evidence="3">Leaf</tissue>
    </source>
</reference>
<gene>
    <name evidence="3" type="ORF">Taro_031424</name>
</gene>
<dbReference type="GO" id="GO:0070973">
    <property type="term" value="P:protein localization to endoplasmic reticulum exit site"/>
    <property type="evidence" value="ECO:0007669"/>
    <property type="project" value="TreeGrafter"/>
</dbReference>
<feature type="compositionally biased region" description="Basic and acidic residues" evidence="1">
    <location>
        <begin position="60"/>
        <end position="75"/>
    </location>
</feature>
<evidence type="ECO:0000313" key="4">
    <source>
        <dbReference type="Proteomes" id="UP000652761"/>
    </source>
</evidence>
<organism evidence="3 4">
    <name type="scientific">Colocasia esculenta</name>
    <name type="common">Wild taro</name>
    <name type="synonym">Arum esculentum</name>
    <dbReference type="NCBI Taxonomy" id="4460"/>
    <lineage>
        <taxon>Eukaryota</taxon>
        <taxon>Viridiplantae</taxon>
        <taxon>Streptophyta</taxon>
        <taxon>Embryophyta</taxon>
        <taxon>Tracheophyta</taxon>
        <taxon>Spermatophyta</taxon>
        <taxon>Magnoliopsida</taxon>
        <taxon>Liliopsida</taxon>
        <taxon>Araceae</taxon>
        <taxon>Aroideae</taxon>
        <taxon>Colocasieae</taxon>
        <taxon>Colocasia</taxon>
    </lineage>
</organism>
<dbReference type="OrthoDB" id="8918678at2759"/>
<feature type="region of interest" description="Disordered" evidence="1">
    <location>
        <begin position="50"/>
        <end position="75"/>
    </location>
</feature>
<name>A0A843VNV6_COLES</name>
<accession>A0A843VNV6</accession>
<dbReference type="GO" id="GO:0007030">
    <property type="term" value="P:Golgi organization"/>
    <property type="evidence" value="ECO:0007669"/>
    <property type="project" value="TreeGrafter"/>
</dbReference>
<feature type="domain" description="Sec16 central conserved" evidence="2">
    <location>
        <begin position="406"/>
        <end position="529"/>
    </location>
</feature>
<feature type="region of interest" description="Disordered" evidence="1">
    <location>
        <begin position="103"/>
        <end position="126"/>
    </location>
</feature>
<keyword evidence="4" id="KW-1185">Reference proteome</keyword>
<evidence type="ECO:0000256" key="1">
    <source>
        <dbReference type="SAM" id="MobiDB-lite"/>
    </source>
</evidence>
<dbReference type="Pfam" id="PF12932">
    <property type="entry name" value="Sec16"/>
    <property type="match status" value="1"/>
</dbReference>
<dbReference type="GO" id="GO:0070971">
    <property type="term" value="C:endoplasmic reticulum exit site"/>
    <property type="evidence" value="ECO:0007669"/>
    <property type="project" value="TreeGrafter"/>
</dbReference>
<dbReference type="InterPro" id="IPR024340">
    <property type="entry name" value="Sec16_CCD"/>
</dbReference>
<dbReference type="EMBL" id="NMUH01002226">
    <property type="protein sequence ID" value="MQL98711.1"/>
    <property type="molecule type" value="Genomic_DNA"/>
</dbReference>
<dbReference type="AlphaFoldDB" id="A0A843VNV6"/>
<dbReference type="Proteomes" id="UP000652761">
    <property type="component" value="Unassembled WGS sequence"/>
</dbReference>